<dbReference type="OrthoDB" id="9804006at2"/>
<keyword evidence="4 6" id="KW-0648">Protein biosynthesis</keyword>
<accession>A0A1W5DPG6</accession>
<dbReference type="HAMAP" id="MF_00040">
    <property type="entry name" value="RRF"/>
    <property type="match status" value="1"/>
</dbReference>
<dbReference type="Proteomes" id="UP000639004">
    <property type="component" value="Unassembled WGS sequence"/>
</dbReference>
<keyword evidence="11" id="KW-1185">Reference proteome</keyword>
<feature type="domain" description="Ribosome recycling factor" evidence="7">
    <location>
        <begin position="20"/>
        <end position="183"/>
    </location>
</feature>
<evidence type="ECO:0000259" key="7">
    <source>
        <dbReference type="Pfam" id="PF01765"/>
    </source>
</evidence>
<evidence type="ECO:0000256" key="6">
    <source>
        <dbReference type="HAMAP-Rule" id="MF_00040"/>
    </source>
</evidence>
<dbReference type="EMBL" id="JAEHSL010000006">
    <property type="protein sequence ID" value="MBI6180780.1"/>
    <property type="molecule type" value="Genomic_DNA"/>
</dbReference>
<evidence type="ECO:0000256" key="1">
    <source>
        <dbReference type="ARBA" id="ARBA00004496"/>
    </source>
</evidence>
<dbReference type="Gene3D" id="3.30.1360.40">
    <property type="match status" value="1"/>
</dbReference>
<comment type="subcellular location">
    <subcellularLocation>
        <location evidence="1 6">Cytoplasm</location>
    </subcellularLocation>
</comment>
<dbReference type="PANTHER" id="PTHR20982:SF3">
    <property type="entry name" value="MITOCHONDRIAL RIBOSOME RECYCLING FACTOR PSEUDO 1"/>
    <property type="match status" value="1"/>
</dbReference>
<protein>
    <recommendedName>
        <fullName evidence="6">Ribosome-recycling factor</fullName>
        <shortName evidence="6">RRF</shortName>
    </recommendedName>
    <alternativeName>
        <fullName evidence="6">Ribosome-releasing factor</fullName>
    </alternativeName>
</protein>
<dbReference type="FunFam" id="1.10.132.20:FF:000001">
    <property type="entry name" value="Ribosome-recycling factor"/>
    <property type="match status" value="1"/>
</dbReference>
<comment type="similarity">
    <text evidence="2 6">Belongs to the RRF family.</text>
</comment>
<name>A0A1W5DPG6_SERPR</name>
<dbReference type="PANTHER" id="PTHR20982">
    <property type="entry name" value="RIBOSOME RECYCLING FACTOR"/>
    <property type="match status" value="1"/>
</dbReference>
<organism evidence="9 10">
    <name type="scientific">Serratia proteamaculans</name>
    <dbReference type="NCBI Taxonomy" id="28151"/>
    <lineage>
        <taxon>Bacteria</taxon>
        <taxon>Pseudomonadati</taxon>
        <taxon>Pseudomonadota</taxon>
        <taxon>Gammaproteobacteria</taxon>
        <taxon>Enterobacterales</taxon>
        <taxon>Yersiniaceae</taxon>
        <taxon>Serratia</taxon>
    </lineage>
</organism>
<dbReference type="InterPro" id="IPR036191">
    <property type="entry name" value="RRF_sf"/>
</dbReference>
<keyword evidence="3 6" id="KW-0963">Cytoplasm</keyword>
<dbReference type="FunFam" id="3.30.1360.40:FF:000001">
    <property type="entry name" value="Ribosome-recycling factor"/>
    <property type="match status" value="1"/>
</dbReference>
<dbReference type="EMBL" id="CP068391">
    <property type="protein sequence ID" value="QQX51556.1"/>
    <property type="molecule type" value="Genomic_DNA"/>
</dbReference>
<evidence type="ECO:0000256" key="5">
    <source>
        <dbReference type="ARBA" id="ARBA00025050"/>
    </source>
</evidence>
<comment type="function">
    <text evidence="5 6">Responsible for the release of ribosomes from messenger RNA at the termination of protein biosynthesis. May increase the efficiency of translation by recycling ribosomes from one round of translation to another.</text>
</comment>
<reference evidence="9 10" key="2">
    <citation type="submission" date="2021-01" db="EMBL/GenBank/DDBJ databases">
        <title>Chromosome sequence of Serratia proteamaculans strain 94 rif-r, isolated from spoiled beef.</title>
        <authorList>
            <person name="Zaytseva Y.V."/>
            <person name="Iablokov S.N."/>
            <person name="Klyukina A."/>
        </authorList>
    </citation>
    <scope>NUCLEOTIDE SEQUENCE [LARGE SCALE GENOMIC DNA]</scope>
    <source>
        <strain evidence="9 10">94 rif-r</strain>
    </source>
</reference>
<dbReference type="AlphaFoldDB" id="A0A1W5DPG6"/>
<dbReference type="RefSeq" id="WP_085118535.1">
    <property type="nucleotide sequence ID" value="NZ_CAMIPQ010000006.1"/>
</dbReference>
<evidence type="ECO:0000313" key="11">
    <source>
        <dbReference type="Proteomes" id="UP000639004"/>
    </source>
</evidence>
<dbReference type="NCBIfam" id="TIGR00496">
    <property type="entry name" value="frr"/>
    <property type="match status" value="1"/>
</dbReference>
<dbReference type="Pfam" id="PF01765">
    <property type="entry name" value="RRF"/>
    <property type="match status" value="1"/>
</dbReference>
<dbReference type="CDD" id="cd00520">
    <property type="entry name" value="RRF"/>
    <property type="match status" value="1"/>
</dbReference>
<evidence type="ECO:0000256" key="3">
    <source>
        <dbReference type="ARBA" id="ARBA00022490"/>
    </source>
</evidence>
<dbReference type="GO" id="GO:0005829">
    <property type="term" value="C:cytosol"/>
    <property type="evidence" value="ECO:0007669"/>
    <property type="project" value="GOC"/>
</dbReference>
<evidence type="ECO:0000313" key="9">
    <source>
        <dbReference type="EMBL" id="QQX51556.1"/>
    </source>
</evidence>
<dbReference type="InterPro" id="IPR023584">
    <property type="entry name" value="Ribosome_recyc_fac_dom"/>
</dbReference>
<evidence type="ECO:0000313" key="10">
    <source>
        <dbReference type="Proteomes" id="UP000596176"/>
    </source>
</evidence>
<dbReference type="GeneID" id="83700801"/>
<evidence type="ECO:0000313" key="8">
    <source>
        <dbReference type="EMBL" id="MBI6180780.1"/>
    </source>
</evidence>
<evidence type="ECO:0000256" key="2">
    <source>
        <dbReference type="ARBA" id="ARBA00005912"/>
    </source>
</evidence>
<dbReference type="GO" id="GO:0043023">
    <property type="term" value="F:ribosomal large subunit binding"/>
    <property type="evidence" value="ECO:0007669"/>
    <property type="project" value="TreeGrafter"/>
</dbReference>
<dbReference type="GO" id="GO:0002184">
    <property type="term" value="P:cytoplasmic translational termination"/>
    <property type="evidence" value="ECO:0007669"/>
    <property type="project" value="TreeGrafter"/>
</dbReference>
<gene>
    <name evidence="6 9" type="primary">frr</name>
    <name evidence="8" type="ORF">JEQ07_10260</name>
    <name evidence="9" type="ORF">JKX24_15200</name>
</gene>
<proteinExistence type="inferred from homology"/>
<sequence length="185" mass="20678">MINEIRKDADSRMEKSVEAFKTQISKIRTGRASPSILDGIMVEYYGSATPLRQLASVTVEDSRTLAINLFDRSLGSAVEKAIMSSDLGLNPSSAGSVIRVPLPPLTEERRKDLIKVVRNEAEQGRVAVRNVRRDANDKVKALLKDKEISEDEDRRSQDDVQKLTDAYIKLLDAALADKEKELMDF</sequence>
<dbReference type="InterPro" id="IPR002661">
    <property type="entry name" value="Ribosome_recyc_fac"/>
</dbReference>
<dbReference type="Proteomes" id="UP000596176">
    <property type="component" value="Chromosome"/>
</dbReference>
<dbReference type="SUPFAM" id="SSF55194">
    <property type="entry name" value="Ribosome recycling factor, RRF"/>
    <property type="match status" value="1"/>
</dbReference>
<reference evidence="8 11" key="1">
    <citation type="submission" date="2020-12" db="EMBL/GenBank/DDBJ databases">
        <title>Enhanced detection system for hospital associated transmission using whole genome sequencing surveillance.</title>
        <authorList>
            <person name="Harrison L.H."/>
            <person name="Van Tyne D."/>
            <person name="Marsh J.W."/>
            <person name="Griffith M.P."/>
            <person name="Snyder D.J."/>
            <person name="Cooper V.S."/>
            <person name="Mustapha M."/>
        </authorList>
    </citation>
    <scope>NUCLEOTIDE SEQUENCE [LARGE SCALE GENOMIC DNA]</scope>
    <source>
        <strain evidence="8 11">SER00238</strain>
    </source>
</reference>
<evidence type="ECO:0000256" key="4">
    <source>
        <dbReference type="ARBA" id="ARBA00022917"/>
    </source>
</evidence>
<dbReference type="Gene3D" id="1.10.132.20">
    <property type="entry name" value="Ribosome-recycling factor"/>
    <property type="match status" value="1"/>
</dbReference>